<accession>A0A4R4T8Y7</accession>
<keyword evidence="2" id="KW-1185">Reference proteome</keyword>
<dbReference type="Proteomes" id="UP000295345">
    <property type="component" value="Unassembled WGS sequence"/>
</dbReference>
<evidence type="ECO:0000313" key="2">
    <source>
        <dbReference type="Proteomes" id="UP000295345"/>
    </source>
</evidence>
<gene>
    <name evidence="1" type="ORF">E1283_18600</name>
</gene>
<proteinExistence type="predicted"/>
<organism evidence="1 2">
    <name type="scientific">Streptomyces hainanensis</name>
    <dbReference type="NCBI Taxonomy" id="402648"/>
    <lineage>
        <taxon>Bacteria</taxon>
        <taxon>Bacillati</taxon>
        <taxon>Actinomycetota</taxon>
        <taxon>Actinomycetes</taxon>
        <taxon>Kitasatosporales</taxon>
        <taxon>Streptomycetaceae</taxon>
        <taxon>Streptomyces</taxon>
    </lineage>
</organism>
<evidence type="ECO:0000313" key="1">
    <source>
        <dbReference type="EMBL" id="TDC73661.1"/>
    </source>
</evidence>
<reference evidence="1 2" key="1">
    <citation type="submission" date="2019-03" db="EMBL/GenBank/DDBJ databases">
        <title>Draft genome sequences of novel Actinobacteria.</title>
        <authorList>
            <person name="Sahin N."/>
            <person name="Ay H."/>
            <person name="Saygin H."/>
        </authorList>
    </citation>
    <scope>NUCLEOTIDE SEQUENCE [LARGE SCALE GENOMIC DNA]</scope>
    <source>
        <strain evidence="1 2">DSM 41900</strain>
    </source>
</reference>
<dbReference type="OrthoDB" id="9058532at2"/>
<name>A0A4R4T8Y7_9ACTN</name>
<dbReference type="RefSeq" id="WP_132819207.1">
    <property type="nucleotide sequence ID" value="NZ_SMKI01000190.1"/>
</dbReference>
<dbReference type="EMBL" id="SMKI01000190">
    <property type="protein sequence ID" value="TDC73661.1"/>
    <property type="molecule type" value="Genomic_DNA"/>
</dbReference>
<sequence>MPDLAFTREDVQATAGRRPWERRREFTAEIDPDDMADTAAAYARAAEEGATAANIAERATRVATEAGEWDGESLVDGQGRIRDTQQDLRPEELEGVTHVLVRAMNEAIVAEEVVAHVIEGGEPPVGAGELVGGREARRAGRGLEDRYLDHLRAATTEWNGWVDALGTAVYGTRTWEYDTPPTVNVQYDGRWRQVPPSTGADGVPTYSPDHLAPEIRERHLRAAADDAVVAADDIEGAIDAYRSHLTELSMELSTRGYDLSEGPLHLFVNDDMAAWSADQLRELLANAGEYGPDRELLLQYLSGVEGVVLGVYDDEYADHPAPARRLTDAELSYLETFYGRLDPETLAAIGRANWANGATTDEEMDYLTNWGDAAMRFTSDGLLMLLNPEIGGHDPARDPGAVPDAVAPYVYDHAARLRGASEESVADFSSFGDLMGQSRVAGGQAFSEDLGRAAVAIEPLTADLRHEGSENPVNTGTRELLDVTGRRPEAAAALVGDPDFTRSLMNGHYAQPYDIWGTEWDGGREWKVVGLVERATTLPAGVDPASDQGRAHADAAYAYLSYLDSPDASGRNNDGSLALDVHKRYAEIDPARFARFEDVGFGPLVD</sequence>
<dbReference type="AlphaFoldDB" id="A0A4R4T8Y7"/>
<protein>
    <submittedName>
        <fullName evidence="1">Uncharacterized protein</fullName>
    </submittedName>
</protein>
<comment type="caution">
    <text evidence="1">The sequence shown here is derived from an EMBL/GenBank/DDBJ whole genome shotgun (WGS) entry which is preliminary data.</text>
</comment>